<feature type="region of interest" description="Disordered" evidence="1">
    <location>
        <begin position="1"/>
        <end position="37"/>
    </location>
</feature>
<proteinExistence type="predicted"/>
<organism evidence="2 3">
    <name type="scientific">Lysobacter antibioticus</name>
    <dbReference type="NCBI Taxonomy" id="84531"/>
    <lineage>
        <taxon>Bacteria</taxon>
        <taxon>Pseudomonadati</taxon>
        <taxon>Pseudomonadota</taxon>
        <taxon>Gammaproteobacteria</taxon>
        <taxon>Lysobacterales</taxon>
        <taxon>Lysobacteraceae</taxon>
        <taxon>Lysobacter</taxon>
    </lineage>
</organism>
<dbReference type="PATRIC" id="fig|84531.8.peg.4206"/>
<dbReference type="Proteomes" id="UP000060787">
    <property type="component" value="Chromosome"/>
</dbReference>
<evidence type="ECO:0000313" key="3">
    <source>
        <dbReference type="Proteomes" id="UP000060787"/>
    </source>
</evidence>
<name>A0A0S2FFL4_LYSAN</name>
<reference evidence="2 3" key="1">
    <citation type="journal article" date="2015" name="BMC Genomics">
        <title>Comparative genomics and metabolic profiling of the genus Lysobacter.</title>
        <authorList>
            <person name="de Bruijn I."/>
            <person name="Cheng X."/>
            <person name="de Jager V."/>
            <person name="Exposito R.G."/>
            <person name="Watrous J."/>
            <person name="Patel N."/>
            <person name="Postma J."/>
            <person name="Dorrestein P.C."/>
            <person name="Kobayashi D."/>
            <person name="Raaijmakers J.M."/>
        </authorList>
    </citation>
    <scope>NUCLEOTIDE SEQUENCE [LARGE SCALE GENOMIC DNA]</scope>
    <source>
        <strain evidence="2 3">76</strain>
    </source>
</reference>
<gene>
    <name evidence="2" type="ORF">LA76x_4199</name>
</gene>
<sequence>MNLERLPCASRSPSRNRRGNSDARTSGADGAGSDDGS</sequence>
<evidence type="ECO:0000256" key="1">
    <source>
        <dbReference type="SAM" id="MobiDB-lite"/>
    </source>
</evidence>
<protein>
    <submittedName>
        <fullName evidence="2">Uncharacterized protein</fullName>
    </submittedName>
</protein>
<accession>A0A0S2FFL4</accession>
<dbReference type="KEGG" id="lab:LA76x_4199"/>
<dbReference type="AlphaFoldDB" id="A0A0S2FFL4"/>
<keyword evidence="3" id="KW-1185">Reference proteome</keyword>
<evidence type="ECO:0000313" key="2">
    <source>
        <dbReference type="EMBL" id="ALN82315.1"/>
    </source>
</evidence>
<dbReference type="EMBL" id="CP011129">
    <property type="protein sequence ID" value="ALN82315.1"/>
    <property type="molecule type" value="Genomic_DNA"/>
</dbReference>